<dbReference type="OrthoDB" id="9776746at2"/>
<evidence type="ECO:0000256" key="2">
    <source>
        <dbReference type="ARBA" id="ARBA00023125"/>
    </source>
</evidence>
<dbReference type="Proteomes" id="UP000319578">
    <property type="component" value="Unassembled WGS sequence"/>
</dbReference>
<dbReference type="GO" id="GO:0003677">
    <property type="term" value="F:DNA binding"/>
    <property type="evidence" value="ECO:0007669"/>
    <property type="project" value="UniProtKB-KW"/>
</dbReference>
<evidence type="ECO:0000259" key="5">
    <source>
        <dbReference type="PROSITE" id="PS51063"/>
    </source>
</evidence>
<dbReference type="InterPro" id="IPR036390">
    <property type="entry name" value="WH_DNA-bd_sf"/>
</dbReference>
<evidence type="ECO:0000313" key="9">
    <source>
        <dbReference type="Proteomes" id="UP000319578"/>
    </source>
</evidence>
<reference evidence="6 9" key="3">
    <citation type="submission" date="2019-06" db="EMBL/GenBank/DDBJ databases">
        <title>Whole genome shotgun sequence of Brevibacillus reuszeri NBRC 15719.</title>
        <authorList>
            <person name="Hosoyama A."/>
            <person name="Uohara A."/>
            <person name="Ohji S."/>
            <person name="Ichikawa N."/>
        </authorList>
    </citation>
    <scope>NUCLEOTIDE SEQUENCE [LARGE SCALE GENOMIC DNA]</scope>
    <source>
        <strain evidence="6 9">NBRC 15719</strain>
    </source>
</reference>
<dbReference type="PROSITE" id="PS51063">
    <property type="entry name" value="HTH_CRP_2"/>
    <property type="match status" value="1"/>
</dbReference>
<dbReference type="PANTHER" id="PTHR24567">
    <property type="entry name" value="CRP FAMILY TRANSCRIPTIONAL REGULATORY PROTEIN"/>
    <property type="match status" value="1"/>
</dbReference>
<evidence type="ECO:0000256" key="4">
    <source>
        <dbReference type="ARBA" id="ARBA00023163"/>
    </source>
</evidence>
<dbReference type="PATRIC" id="fig|54915.3.peg.3709"/>
<dbReference type="Proteomes" id="UP000036834">
    <property type="component" value="Unassembled WGS sequence"/>
</dbReference>
<evidence type="ECO:0000256" key="1">
    <source>
        <dbReference type="ARBA" id="ARBA00023015"/>
    </source>
</evidence>
<dbReference type="SMART" id="SM00419">
    <property type="entry name" value="HTH_CRP"/>
    <property type="match status" value="1"/>
</dbReference>
<keyword evidence="4" id="KW-0804">Transcription</keyword>
<dbReference type="AlphaFoldDB" id="A0A0K9YSA4"/>
<dbReference type="RefSeq" id="WP_049740651.1">
    <property type="nucleotide sequence ID" value="NZ_BJON01000004.1"/>
</dbReference>
<evidence type="ECO:0000256" key="3">
    <source>
        <dbReference type="ARBA" id="ARBA00023159"/>
    </source>
</evidence>
<evidence type="ECO:0000313" key="8">
    <source>
        <dbReference type="Proteomes" id="UP000036834"/>
    </source>
</evidence>
<dbReference type="PANTHER" id="PTHR24567:SF74">
    <property type="entry name" value="HTH-TYPE TRANSCRIPTIONAL REGULATOR ARCR"/>
    <property type="match status" value="1"/>
</dbReference>
<dbReference type="EMBL" id="BJON01000004">
    <property type="protein sequence ID" value="GED67275.1"/>
    <property type="molecule type" value="Genomic_DNA"/>
</dbReference>
<dbReference type="InterPro" id="IPR000595">
    <property type="entry name" value="cNMP-bd_dom"/>
</dbReference>
<dbReference type="InterPro" id="IPR036388">
    <property type="entry name" value="WH-like_DNA-bd_sf"/>
</dbReference>
<dbReference type="InterPro" id="IPR014710">
    <property type="entry name" value="RmlC-like_jellyroll"/>
</dbReference>
<keyword evidence="1" id="KW-0805">Transcription regulation</keyword>
<name>A0A0K9YSA4_9BACL</name>
<dbReference type="Gene3D" id="2.60.120.10">
    <property type="entry name" value="Jelly Rolls"/>
    <property type="match status" value="1"/>
</dbReference>
<keyword evidence="2" id="KW-0238">DNA-binding</keyword>
<evidence type="ECO:0000313" key="7">
    <source>
        <dbReference type="EMBL" id="KNB71609.1"/>
    </source>
</evidence>
<comment type="caution">
    <text evidence="7">The sequence shown here is derived from an EMBL/GenBank/DDBJ whole genome shotgun (WGS) entry which is preliminary data.</text>
</comment>
<dbReference type="CDD" id="cd00038">
    <property type="entry name" value="CAP_ED"/>
    <property type="match status" value="1"/>
</dbReference>
<reference evidence="8" key="1">
    <citation type="submission" date="2015-07" db="EMBL/GenBank/DDBJ databases">
        <title>Genome sequencing project for genomic taxonomy and phylogenomics of Bacillus-like bacteria.</title>
        <authorList>
            <person name="Liu B."/>
            <person name="Wang J."/>
            <person name="Zhu Y."/>
            <person name="Liu G."/>
            <person name="Chen Q."/>
            <person name="Chen Z."/>
            <person name="Lan J."/>
            <person name="Che J."/>
            <person name="Ge C."/>
            <person name="Shi H."/>
            <person name="Pan Z."/>
            <person name="Liu X."/>
        </authorList>
    </citation>
    <scope>NUCLEOTIDE SEQUENCE [LARGE SCALE GENOMIC DNA]</scope>
    <source>
        <strain evidence="8">DSM 9887</strain>
    </source>
</reference>
<protein>
    <submittedName>
        <fullName evidence="6">Cyclic nucleotide-binding protein</fullName>
    </submittedName>
    <submittedName>
        <fullName evidence="7">Transcriptional regulator</fullName>
    </submittedName>
</protein>
<dbReference type="GO" id="GO:0005829">
    <property type="term" value="C:cytosol"/>
    <property type="evidence" value="ECO:0007669"/>
    <property type="project" value="TreeGrafter"/>
</dbReference>
<dbReference type="Pfam" id="PF13545">
    <property type="entry name" value="HTH_Crp_2"/>
    <property type="match status" value="1"/>
</dbReference>
<dbReference type="Gene3D" id="1.10.10.10">
    <property type="entry name" value="Winged helix-like DNA-binding domain superfamily/Winged helix DNA-binding domain"/>
    <property type="match status" value="1"/>
</dbReference>
<dbReference type="STRING" id="54915.ADS79_22885"/>
<dbReference type="SUPFAM" id="SSF51206">
    <property type="entry name" value="cAMP-binding domain-like"/>
    <property type="match status" value="1"/>
</dbReference>
<dbReference type="Pfam" id="PF00027">
    <property type="entry name" value="cNMP_binding"/>
    <property type="match status" value="1"/>
</dbReference>
<dbReference type="GO" id="GO:0003700">
    <property type="term" value="F:DNA-binding transcription factor activity"/>
    <property type="evidence" value="ECO:0007669"/>
    <property type="project" value="TreeGrafter"/>
</dbReference>
<sequence>MEQKQIADITNAFPSFATIPADEWLRSGVSVERFFPQLAMQEGHLFSHAAFVLRGTVRIHKISESGREVTLYRVKRGGVCVIMMASILGETGYQASAEIEENTEILLLSVERFKEWMDLYKPLRQFVYQTMMKRMISVTTLVEDIAFKPINARIAQFLLSRTSHSCTTLVMTHDAIAIELGTAREVVSRTLKEFEAVGWLQLGRGRITAIQRADIEQKFGL</sequence>
<reference evidence="7" key="2">
    <citation type="submission" date="2015-07" db="EMBL/GenBank/DDBJ databases">
        <title>MeaNS - Measles Nucleotide Surveillance Program.</title>
        <authorList>
            <person name="Tran T."/>
            <person name="Druce J."/>
        </authorList>
    </citation>
    <scope>NUCLEOTIDE SEQUENCE</scope>
    <source>
        <strain evidence="7">DSM 9887</strain>
    </source>
</reference>
<feature type="domain" description="HTH crp-type" evidence="5">
    <location>
        <begin position="148"/>
        <end position="213"/>
    </location>
</feature>
<gene>
    <name evidence="7" type="ORF">ADS79_22885</name>
    <name evidence="6" type="ORF">BRE01_09770</name>
</gene>
<keyword evidence="3" id="KW-0010">Activator</keyword>
<dbReference type="InterPro" id="IPR050397">
    <property type="entry name" value="Env_Response_Regulators"/>
</dbReference>
<dbReference type="SUPFAM" id="SSF46785">
    <property type="entry name" value="Winged helix' DNA-binding domain"/>
    <property type="match status" value="1"/>
</dbReference>
<proteinExistence type="predicted"/>
<dbReference type="InterPro" id="IPR018490">
    <property type="entry name" value="cNMP-bd_dom_sf"/>
</dbReference>
<accession>A0A0K9YSA4</accession>
<dbReference type="EMBL" id="LGIQ01000009">
    <property type="protein sequence ID" value="KNB71609.1"/>
    <property type="molecule type" value="Genomic_DNA"/>
</dbReference>
<organism evidence="7 8">
    <name type="scientific">Brevibacillus reuszeri</name>
    <dbReference type="NCBI Taxonomy" id="54915"/>
    <lineage>
        <taxon>Bacteria</taxon>
        <taxon>Bacillati</taxon>
        <taxon>Bacillota</taxon>
        <taxon>Bacilli</taxon>
        <taxon>Bacillales</taxon>
        <taxon>Paenibacillaceae</taxon>
        <taxon>Brevibacillus</taxon>
    </lineage>
</organism>
<keyword evidence="9" id="KW-1185">Reference proteome</keyword>
<evidence type="ECO:0000313" key="6">
    <source>
        <dbReference type="EMBL" id="GED67275.1"/>
    </source>
</evidence>
<dbReference type="InterPro" id="IPR012318">
    <property type="entry name" value="HTH_CRP"/>
</dbReference>